<sequence length="55" mass="6053">MSADKRVCLAYSGGFDTSTSQVEDFAEVEKKALALGAAERMIIENLQQEFVVELI</sequence>
<keyword evidence="2" id="KW-1185">Reference proteome</keyword>
<reference evidence="1 2" key="1">
    <citation type="submission" date="2016-10" db="EMBL/GenBank/DDBJ databases">
        <title>Draft genome sequence of Coniochaeta ligniaria NRRL30616, a lignocellulolytic fungus for bioabatement of inhibitors in plant biomass hydrolysates.</title>
        <authorList>
            <consortium name="DOE Joint Genome Institute"/>
            <person name="Jimenez D.J."/>
            <person name="Hector R.E."/>
            <person name="Riley R."/>
            <person name="Sun H."/>
            <person name="Grigoriev I.V."/>
            <person name="Van Elsas J.D."/>
            <person name="Nichols N.N."/>
        </authorList>
    </citation>
    <scope>NUCLEOTIDE SEQUENCE [LARGE SCALE GENOMIC DNA]</scope>
    <source>
        <strain evidence="1 2">NRRL 30616</strain>
    </source>
</reference>
<name>A0A1J7IGI7_9PEZI</name>
<dbReference type="AlphaFoldDB" id="A0A1J7IGI7"/>
<organism evidence="1 2">
    <name type="scientific">Coniochaeta ligniaria NRRL 30616</name>
    <dbReference type="NCBI Taxonomy" id="1408157"/>
    <lineage>
        <taxon>Eukaryota</taxon>
        <taxon>Fungi</taxon>
        <taxon>Dikarya</taxon>
        <taxon>Ascomycota</taxon>
        <taxon>Pezizomycotina</taxon>
        <taxon>Sordariomycetes</taxon>
        <taxon>Sordariomycetidae</taxon>
        <taxon>Coniochaetales</taxon>
        <taxon>Coniochaetaceae</taxon>
        <taxon>Coniochaeta</taxon>
    </lineage>
</organism>
<dbReference type="OrthoDB" id="1688907at2759"/>
<dbReference type="SUPFAM" id="SSF52402">
    <property type="entry name" value="Adenine nucleotide alpha hydrolases-like"/>
    <property type="match status" value="1"/>
</dbReference>
<dbReference type="Proteomes" id="UP000182658">
    <property type="component" value="Unassembled WGS sequence"/>
</dbReference>
<evidence type="ECO:0000313" key="1">
    <source>
        <dbReference type="EMBL" id="OIW26566.1"/>
    </source>
</evidence>
<dbReference type="EMBL" id="KV875100">
    <property type="protein sequence ID" value="OIW26566.1"/>
    <property type="molecule type" value="Genomic_DNA"/>
</dbReference>
<dbReference type="STRING" id="1408157.A0A1J7IGI7"/>
<accession>A0A1J7IGI7</accession>
<proteinExistence type="predicted"/>
<gene>
    <name evidence="1" type="ORF">CONLIGDRAFT_683532</name>
</gene>
<protein>
    <submittedName>
        <fullName evidence="1">Uncharacterized protein</fullName>
    </submittedName>
</protein>
<evidence type="ECO:0000313" key="2">
    <source>
        <dbReference type="Proteomes" id="UP000182658"/>
    </source>
</evidence>
<dbReference type="InterPro" id="IPR014729">
    <property type="entry name" value="Rossmann-like_a/b/a_fold"/>
</dbReference>
<dbReference type="Gene3D" id="3.40.50.620">
    <property type="entry name" value="HUPs"/>
    <property type="match status" value="1"/>
</dbReference>
<dbReference type="InParanoid" id="A0A1J7IGI7"/>